<gene>
    <name evidence="13" type="ORF">FD51_GL000963</name>
</gene>
<feature type="transmembrane region" description="Helical" evidence="11">
    <location>
        <begin position="20"/>
        <end position="41"/>
    </location>
</feature>
<accession>A0A0R1EX56</accession>
<evidence type="ECO:0000256" key="10">
    <source>
        <dbReference type="ARBA" id="ARBA00024973"/>
    </source>
</evidence>
<evidence type="ECO:0000256" key="7">
    <source>
        <dbReference type="ARBA" id="ARBA00022692"/>
    </source>
</evidence>
<sequence length="358" mass="39064">MEVIEMFLAIKEILHNKARYLLVVVTFVLIAYLVFFLTGLATGLARNNRTAIDALPGDYVLMSKYANKNLLSSSLTKQQVDKVANKHTAVLGQVSVVAENTSTDKKVNSNVFGINLAGKLKPTVTSGRMPRNNHEVLADDSVTNEGLHKGDRITLNGSDQKYRIVGFTHDRRFYTVPVFYTTLTTFRQLKYGQANAANVSIVISSRPFKTIPAKTQQIDRATLINNIPGYTAETSTFALMIGAMIGIMLLIIGIFMYILTIQKISMYGVMRAQGIRTRSIIAALFWQILILAVVGVGIGAGLLGLTQFILPKTMPFYANPALFSSIAAALIVMSLVGGLFSLRRIIKVDPLAAIGGGE</sequence>
<dbReference type="AlphaFoldDB" id="A0A0R1EX56"/>
<evidence type="ECO:0000313" key="14">
    <source>
        <dbReference type="Proteomes" id="UP000051984"/>
    </source>
</evidence>
<protein>
    <recommendedName>
        <fullName evidence="4">Putative hemin transport system permease protein HrtB</fullName>
    </recommendedName>
</protein>
<evidence type="ECO:0000256" key="2">
    <source>
        <dbReference type="ARBA" id="ARBA00008697"/>
    </source>
</evidence>
<keyword evidence="5" id="KW-0813">Transport</keyword>
<dbReference type="GO" id="GO:0005886">
    <property type="term" value="C:plasma membrane"/>
    <property type="evidence" value="ECO:0007669"/>
    <property type="project" value="UniProtKB-SubCell"/>
</dbReference>
<evidence type="ECO:0000256" key="8">
    <source>
        <dbReference type="ARBA" id="ARBA00022989"/>
    </source>
</evidence>
<name>A0A0R1EX56_LACZE</name>
<feature type="transmembrane region" description="Helical" evidence="11">
    <location>
        <begin position="280"/>
        <end position="310"/>
    </location>
</feature>
<keyword evidence="9 11" id="KW-0472">Membrane</keyword>
<comment type="caution">
    <text evidence="13">The sequence shown here is derived from an EMBL/GenBank/DDBJ whole genome shotgun (WGS) entry which is preliminary data.</text>
</comment>
<feature type="transmembrane region" description="Helical" evidence="11">
    <location>
        <begin position="237"/>
        <end position="259"/>
    </location>
</feature>
<evidence type="ECO:0000256" key="6">
    <source>
        <dbReference type="ARBA" id="ARBA00022475"/>
    </source>
</evidence>
<evidence type="ECO:0000313" key="13">
    <source>
        <dbReference type="EMBL" id="KRK11674.1"/>
    </source>
</evidence>
<dbReference type="EMBL" id="AZCT01000015">
    <property type="protein sequence ID" value="KRK11674.1"/>
    <property type="molecule type" value="Genomic_DNA"/>
</dbReference>
<keyword evidence="6" id="KW-1003">Cell membrane</keyword>
<comment type="subcellular location">
    <subcellularLocation>
        <location evidence="1">Cell membrane</location>
        <topology evidence="1">Multi-pass membrane protein</topology>
    </subcellularLocation>
</comment>
<comment type="similarity">
    <text evidence="2">Belongs to the ABC-4 integral membrane protein family. HrtB subfamily.</text>
</comment>
<evidence type="ECO:0000256" key="5">
    <source>
        <dbReference type="ARBA" id="ARBA00022448"/>
    </source>
</evidence>
<evidence type="ECO:0000256" key="4">
    <source>
        <dbReference type="ARBA" id="ARBA00016962"/>
    </source>
</evidence>
<evidence type="ECO:0000256" key="9">
    <source>
        <dbReference type="ARBA" id="ARBA00023136"/>
    </source>
</evidence>
<dbReference type="Proteomes" id="UP000051984">
    <property type="component" value="Unassembled WGS sequence"/>
</dbReference>
<reference evidence="13 14" key="1">
    <citation type="journal article" date="2015" name="Genome Announc.">
        <title>Expanding the biotechnology potential of lactobacilli through comparative genomics of 213 strains and associated genera.</title>
        <authorList>
            <person name="Sun Z."/>
            <person name="Harris H.M."/>
            <person name="McCann A."/>
            <person name="Guo C."/>
            <person name="Argimon S."/>
            <person name="Zhang W."/>
            <person name="Yang X."/>
            <person name="Jeffery I.B."/>
            <person name="Cooney J.C."/>
            <person name="Kagawa T.F."/>
            <person name="Liu W."/>
            <person name="Song Y."/>
            <person name="Salvetti E."/>
            <person name="Wrobel A."/>
            <person name="Rasinkangas P."/>
            <person name="Parkhill J."/>
            <person name="Rea M.C."/>
            <person name="O'Sullivan O."/>
            <person name="Ritari J."/>
            <person name="Douillard F.P."/>
            <person name="Paul Ross R."/>
            <person name="Yang R."/>
            <person name="Briner A.E."/>
            <person name="Felis G.E."/>
            <person name="de Vos W.M."/>
            <person name="Barrangou R."/>
            <person name="Klaenhammer T.R."/>
            <person name="Caufield P.W."/>
            <person name="Cui Y."/>
            <person name="Zhang H."/>
            <person name="O'Toole P.W."/>
        </authorList>
    </citation>
    <scope>NUCLEOTIDE SEQUENCE [LARGE SCALE GENOMIC DNA]</scope>
    <source>
        <strain evidence="13 14">DSM 20178</strain>
    </source>
</reference>
<feature type="transmembrane region" description="Helical" evidence="11">
    <location>
        <begin position="322"/>
        <end position="342"/>
    </location>
</feature>
<evidence type="ECO:0000259" key="12">
    <source>
        <dbReference type="Pfam" id="PF02687"/>
    </source>
</evidence>
<dbReference type="PANTHER" id="PTHR43738:SF1">
    <property type="entry name" value="HEMIN TRANSPORT SYSTEM PERMEASE PROTEIN HRTB-RELATED"/>
    <property type="match status" value="1"/>
</dbReference>
<dbReference type="InterPro" id="IPR051125">
    <property type="entry name" value="ABC-4/HrtB_transporter"/>
</dbReference>
<dbReference type="Pfam" id="PF02687">
    <property type="entry name" value="FtsX"/>
    <property type="match status" value="1"/>
</dbReference>
<dbReference type="PANTHER" id="PTHR43738">
    <property type="entry name" value="ABC TRANSPORTER, MEMBRANE PROTEIN"/>
    <property type="match status" value="1"/>
</dbReference>
<keyword evidence="7 11" id="KW-0812">Transmembrane</keyword>
<evidence type="ECO:0000256" key="1">
    <source>
        <dbReference type="ARBA" id="ARBA00004651"/>
    </source>
</evidence>
<organism evidence="13 14">
    <name type="scientific">Lacticaseibacillus zeae DSM 20178 = KCTC 3804</name>
    <dbReference type="NCBI Taxonomy" id="1423816"/>
    <lineage>
        <taxon>Bacteria</taxon>
        <taxon>Bacillati</taxon>
        <taxon>Bacillota</taxon>
        <taxon>Bacilli</taxon>
        <taxon>Lactobacillales</taxon>
        <taxon>Lactobacillaceae</taxon>
        <taxon>Lacticaseibacillus</taxon>
    </lineage>
</organism>
<dbReference type="InterPro" id="IPR003838">
    <property type="entry name" value="ABC3_permease_C"/>
</dbReference>
<evidence type="ECO:0000256" key="11">
    <source>
        <dbReference type="SAM" id="Phobius"/>
    </source>
</evidence>
<comment type="function">
    <text evidence="10">Part of the ABC transporter complex hrt involved in hemin import. Responsible for the translocation of the substrate across the membrane.</text>
</comment>
<comment type="subunit">
    <text evidence="3">The complex is composed of two ATP-binding proteins (HrtA), two transmembrane proteins (HrtB) and a solute-binding protein.</text>
</comment>
<keyword evidence="8 11" id="KW-1133">Transmembrane helix</keyword>
<dbReference type="eggNOG" id="COG0577">
    <property type="taxonomic scope" value="Bacteria"/>
</dbReference>
<proteinExistence type="inferred from homology"/>
<dbReference type="PATRIC" id="fig|1423816.3.peg.998"/>
<feature type="domain" description="ABC3 transporter permease C-terminal" evidence="12">
    <location>
        <begin position="239"/>
        <end position="350"/>
    </location>
</feature>
<evidence type="ECO:0000256" key="3">
    <source>
        <dbReference type="ARBA" id="ARBA00011131"/>
    </source>
</evidence>